<evidence type="ECO:0000259" key="1">
    <source>
        <dbReference type="Pfam" id="PF12850"/>
    </source>
</evidence>
<name>A0A0F9J5I2_9ZZZZ</name>
<dbReference type="PIRSF" id="PIRSF000883">
    <property type="entry name" value="Pesterase_MJ0912"/>
    <property type="match status" value="1"/>
</dbReference>
<dbReference type="PANTHER" id="PTHR42850:SF2">
    <property type="entry name" value="BLL5683 PROTEIN"/>
    <property type="match status" value="1"/>
</dbReference>
<dbReference type="InterPro" id="IPR011152">
    <property type="entry name" value="Pesterase_MJ0912"/>
</dbReference>
<accession>A0A0F9J5I2</accession>
<sequence length="248" mass="28105">MVHKLPFILMNIIIISDIHGNLEALNKALEYIDKLEGKKRVVCLGDIVGYGPNPVECLEIVQSLTDKICLGNHDYAISNTDLDYQMNWLALEAIIWTRAVLHKESKDTIKRFQVQIEEDNVLYVHASPDNPMAWKYITNARNAAPSIAGMKYPLCFVGHSHIPGIYADHKINRKAKKTILSKKGKTIVNVGSIGQPRDGSPLLSFAVFDDVNWNVEIVRLAYNYRETMAKMRKHNLPEFLAERLSMGM</sequence>
<dbReference type="GO" id="GO:0005737">
    <property type="term" value="C:cytoplasm"/>
    <property type="evidence" value="ECO:0007669"/>
    <property type="project" value="TreeGrafter"/>
</dbReference>
<evidence type="ECO:0000313" key="2">
    <source>
        <dbReference type="EMBL" id="KKM27659.1"/>
    </source>
</evidence>
<dbReference type="InterPro" id="IPR029052">
    <property type="entry name" value="Metallo-depent_PP-like"/>
</dbReference>
<dbReference type="AlphaFoldDB" id="A0A0F9J5I2"/>
<proteinExistence type="predicted"/>
<organism evidence="2">
    <name type="scientific">marine sediment metagenome</name>
    <dbReference type="NCBI Taxonomy" id="412755"/>
    <lineage>
        <taxon>unclassified sequences</taxon>
        <taxon>metagenomes</taxon>
        <taxon>ecological metagenomes</taxon>
    </lineage>
</organism>
<dbReference type="Gene3D" id="3.60.21.10">
    <property type="match status" value="1"/>
</dbReference>
<dbReference type="GO" id="GO:0016791">
    <property type="term" value="F:phosphatase activity"/>
    <property type="evidence" value="ECO:0007669"/>
    <property type="project" value="TreeGrafter"/>
</dbReference>
<dbReference type="InterPro" id="IPR050126">
    <property type="entry name" value="Ap4A_hydrolase"/>
</dbReference>
<comment type="caution">
    <text evidence="2">The sequence shown here is derived from an EMBL/GenBank/DDBJ whole genome shotgun (WGS) entry which is preliminary data.</text>
</comment>
<gene>
    <name evidence="2" type="ORF">LCGC14_1572560</name>
</gene>
<dbReference type="SUPFAM" id="SSF56300">
    <property type="entry name" value="Metallo-dependent phosphatases"/>
    <property type="match status" value="1"/>
</dbReference>
<feature type="domain" description="Calcineurin-like phosphoesterase" evidence="1">
    <location>
        <begin position="10"/>
        <end position="209"/>
    </location>
</feature>
<dbReference type="EMBL" id="LAZR01012282">
    <property type="protein sequence ID" value="KKM27659.1"/>
    <property type="molecule type" value="Genomic_DNA"/>
</dbReference>
<dbReference type="PANTHER" id="PTHR42850">
    <property type="entry name" value="METALLOPHOSPHOESTERASE"/>
    <property type="match status" value="1"/>
</dbReference>
<reference evidence="2" key="1">
    <citation type="journal article" date="2015" name="Nature">
        <title>Complex archaea that bridge the gap between prokaryotes and eukaryotes.</title>
        <authorList>
            <person name="Spang A."/>
            <person name="Saw J.H."/>
            <person name="Jorgensen S.L."/>
            <person name="Zaremba-Niedzwiedzka K."/>
            <person name="Martijn J."/>
            <person name="Lind A.E."/>
            <person name="van Eijk R."/>
            <person name="Schleper C."/>
            <person name="Guy L."/>
            <person name="Ettema T.J."/>
        </authorList>
    </citation>
    <scope>NUCLEOTIDE SEQUENCE</scope>
</reference>
<protein>
    <recommendedName>
        <fullName evidence="1">Calcineurin-like phosphoesterase domain-containing protein</fullName>
    </recommendedName>
</protein>
<dbReference type="InterPro" id="IPR024654">
    <property type="entry name" value="Calcineurin-like_PHP_lpxH"/>
</dbReference>
<dbReference type="Pfam" id="PF12850">
    <property type="entry name" value="Metallophos_2"/>
    <property type="match status" value="1"/>
</dbReference>